<dbReference type="AlphaFoldDB" id="A0A9X2ZYT0"/>
<name>A0A9X2ZYT0_9BACT</name>
<evidence type="ECO:0000313" key="1">
    <source>
        <dbReference type="EMBL" id="MCS4036657.1"/>
    </source>
</evidence>
<gene>
    <name evidence="1" type="ORF">GGQ01_001720</name>
</gene>
<evidence type="ECO:0000313" key="2">
    <source>
        <dbReference type="Proteomes" id="UP001155040"/>
    </source>
</evidence>
<protein>
    <submittedName>
        <fullName evidence="1">Uncharacterized protein</fullName>
    </submittedName>
</protein>
<reference evidence="1" key="1">
    <citation type="submission" date="2022-08" db="EMBL/GenBank/DDBJ databases">
        <title>Genomic Encyclopedia of Type Strains, Phase V (KMG-V): Genome sequencing to study the core and pangenomes of soil and plant-associated prokaryotes.</title>
        <authorList>
            <person name="Whitman W."/>
        </authorList>
    </citation>
    <scope>NUCLEOTIDE SEQUENCE</scope>
    <source>
        <strain evidence="1">SP3012</strain>
    </source>
</reference>
<organism evidence="1 2">
    <name type="scientific">Salinibacter ruber</name>
    <dbReference type="NCBI Taxonomy" id="146919"/>
    <lineage>
        <taxon>Bacteria</taxon>
        <taxon>Pseudomonadati</taxon>
        <taxon>Rhodothermota</taxon>
        <taxon>Rhodothermia</taxon>
        <taxon>Rhodothermales</taxon>
        <taxon>Salinibacteraceae</taxon>
        <taxon>Salinibacter</taxon>
    </lineage>
</organism>
<accession>A0A9X2ZYT0</accession>
<dbReference type="EMBL" id="JANUBF010000009">
    <property type="protein sequence ID" value="MCS4036657.1"/>
    <property type="molecule type" value="Genomic_DNA"/>
</dbReference>
<sequence length="93" mass="10634">MLKRFSIDGCITYNYIIALNISTHSFRNPVGPTQLGEQDCSYVKQVRFTEYRLPLDILNIGNLIFKPHDLLKHPSHVMSGSQNQALNALTERM</sequence>
<proteinExistence type="predicted"/>
<comment type="caution">
    <text evidence="1">The sequence shown here is derived from an EMBL/GenBank/DDBJ whole genome shotgun (WGS) entry which is preliminary data.</text>
</comment>
<dbReference type="Proteomes" id="UP001155040">
    <property type="component" value="Unassembled WGS sequence"/>
</dbReference>